<name>A0ACB9IFL4_9ASTR</name>
<keyword evidence="2" id="KW-1185">Reference proteome</keyword>
<evidence type="ECO:0000313" key="1">
    <source>
        <dbReference type="EMBL" id="KAI3805872.1"/>
    </source>
</evidence>
<dbReference type="Proteomes" id="UP001056120">
    <property type="component" value="Linkage Group LG08"/>
</dbReference>
<protein>
    <submittedName>
        <fullName evidence="1">Uncharacterized protein</fullName>
    </submittedName>
</protein>
<evidence type="ECO:0000313" key="2">
    <source>
        <dbReference type="Proteomes" id="UP001056120"/>
    </source>
</evidence>
<comment type="caution">
    <text evidence="1">The sequence shown here is derived from an EMBL/GenBank/DDBJ whole genome shotgun (WGS) entry which is preliminary data.</text>
</comment>
<organism evidence="1 2">
    <name type="scientific">Smallanthus sonchifolius</name>
    <dbReference type="NCBI Taxonomy" id="185202"/>
    <lineage>
        <taxon>Eukaryota</taxon>
        <taxon>Viridiplantae</taxon>
        <taxon>Streptophyta</taxon>
        <taxon>Embryophyta</taxon>
        <taxon>Tracheophyta</taxon>
        <taxon>Spermatophyta</taxon>
        <taxon>Magnoliopsida</taxon>
        <taxon>eudicotyledons</taxon>
        <taxon>Gunneridae</taxon>
        <taxon>Pentapetalae</taxon>
        <taxon>asterids</taxon>
        <taxon>campanulids</taxon>
        <taxon>Asterales</taxon>
        <taxon>Asteraceae</taxon>
        <taxon>Asteroideae</taxon>
        <taxon>Heliantheae alliance</taxon>
        <taxon>Millerieae</taxon>
        <taxon>Smallanthus</taxon>
    </lineage>
</organism>
<gene>
    <name evidence="1" type="ORF">L1987_21759</name>
</gene>
<dbReference type="EMBL" id="CM042025">
    <property type="protein sequence ID" value="KAI3805872.1"/>
    <property type="molecule type" value="Genomic_DNA"/>
</dbReference>
<sequence length="98" mass="11145">MDDTCAVCAESLEWVAYGRCGHKEVCSTCVARLRFICNDRHCRICKSESTIIFVTKALGDYTKTISDFSVFSLENKEGRSGLYMYHEDTVLLRRFGSV</sequence>
<reference evidence="1 2" key="2">
    <citation type="journal article" date="2022" name="Mol. Ecol. Resour.">
        <title>The genomes of chicory, endive, great burdock and yacon provide insights into Asteraceae paleo-polyploidization history and plant inulin production.</title>
        <authorList>
            <person name="Fan W."/>
            <person name="Wang S."/>
            <person name="Wang H."/>
            <person name="Wang A."/>
            <person name="Jiang F."/>
            <person name="Liu H."/>
            <person name="Zhao H."/>
            <person name="Xu D."/>
            <person name="Zhang Y."/>
        </authorList>
    </citation>
    <scope>NUCLEOTIDE SEQUENCE [LARGE SCALE GENOMIC DNA]</scope>
    <source>
        <strain evidence="2">cv. Yunnan</strain>
        <tissue evidence="1">Leaves</tissue>
    </source>
</reference>
<proteinExistence type="predicted"/>
<reference evidence="2" key="1">
    <citation type="journal article" date="2022" name="Mol. Ecol. Resour.">
        <title>The genomes of chicory, endive, great burdock and yacon provide insights into Asteraceae palaeo-polyploidization history and plant inulin production.</title>
        <authorList>
            <person name="Fan W."/>
            <person name="Wang S."/>
            <person name="Wang H."/>
            <person name="Wang A."/>
            <person name="Jiang F."/>
            <person name="Liu H."/>
            <person name="Zhao H."/>
            <person name="Xu D."/>
            <person name="Zhang Y."/>
        </authorList>
    </citation>
    <scope>NUCLEOTIDE SEQUENCE [LARGE SCALE GENOMIC DNA]</scope>
    <source>
        <strain evidence="2">cv. Yunnan</strain>
    </source>
</reference>
<accession>A0ACB9IFL4</accession>